<reference evidence="2" key="2">
    <citation type="submission" date="2023-07" db="EMBL/GenBank/DDBJ databases">
        <authorList>
            <consortium name="Lawrence Berkeley National Laboratory"/>
            <person name="Haridas S."/>
            <person name="Hensen N."/>
            <person name="Bonometti L."/>
            <person name="Westerberg I."/>
            <person name="Brannstrom I.O."/>
            <person name="Guillou S."/>
            <person name="Cros-Aarteil S."/>
            <person name="Calhoun S."/>
            <person name="Kuo A."/>
            <person name="Mondo S."/>
            <person name="Pangilinan J."/>
            <person name="Riley R."/>
            <person name="LaButti K."/>
            <person name="Andreopoulos B."/>
            <person name="Lipzen A."/>
            <person name="Chen C."/>
            <person name="Yanf M."/>
            <person name="Daum C."/>
            <person name="Ng V."/>
            <person name="Clum A."/>
            <person name="Steindorff A."/>
            <person name="Ohm R."/>
            <person name="Martin F."/>
            <person name="Silar P."/>
            <person name="Natvig D."/>
            <person name="Lalanne C."/>
            <person name="Gautier V."/>
            <person name="Ament-velasquez S.L."/>
            <person name="Kruys A."/>
            <person name="Hutchinson M.I."/>
            <person name="Powell A.J."/>
            <person name="Barry K."/>
            <person name="Miller A.N."/>
            <person name="Grigoriev I.V."/>
            <person name="Debuchy R."/>
            <person name="Gladieux P."/>
            <person name="Thoren M.H."/>
            <person name="Johannesson H."/>
        </authorList>
    </citation>
    <scope>NUCLEOTIDE SEQUENCE</scope>
    <source>
        <strain evidence="2">FGSC 1904</strain>
    </source>
</reference>
<feature type="region of interest" description="Disordered" evidence="1">
    <location>
        <begin position="1"/>
        <end position="168"/>
    </location>
</feature>
<feature type="compositionally biased region" description="Polar residues" evidence="1">
    <location>
        <begin position="277"/>
        <end position="286"/>
    </location>
</feature>
<feature type="compositionally biased region" description="Gly residues" evidence="1">
    <location>
        <begin position="302"/>
        <end position="320"/>
    </location>
</feature>
<keyword evidence="3" id="KW-1185">Reference proteome</keyword>
<dbReference type="EMBL" id="JAUTDP010000002">
    <property type="protein sequence ID" value="KAK3401719.1"/>
    <property type="molecule type" value="Genomic_DNA"/>
</dbReference>
<dbReference type="AlphaFoldDB" id="A0AAE0PKU4"/>
<feature type="compositionally biased region" description="Basic and acidic residues" evidence="1">
    <location>
        <begin position="251"/>
        <end position="265"/>
    </location>
</feature>
<feature type="compositionally biased region" description="Basic and acidic residues" evidence="1">
    <location>
        <begin position="202"/>
        <end position="235"/>
    </location>
</feature>
<comment type="caution">
    <text evidence="2">The sequence shown here is derived from an EMBL/GenBank/DDBJ whole genome shotgun (WGS) entry which is preliminary data.</text>
</comment>
<gene>
    <name evidence="2" type="ORF">B0T20DRAFT_121514</name>
</gene>
<organism evidence="2 3">
    <name type="scientific">Sordaria brevicollis</name>
    <dbReference type="NCBI Taxonomy" id="83679"/>
    <lineage>
        <taxon>Eukaryota</taxon>
        <taxon>Fungi</taxon>
        <taxon>Dikarya</taxon>
        <taxon>Ascomycota</taxon>
        <taxon>Pezizomycotina</taxon>
        <taxon>Sordariomycetes</taxon>
        <taxon>Sordariomycetidae</taxon>
        <taxon>Sordariales</taxon>
        <taxon>Sordariaceae</taxon>
        <taxon>Sordaria</taxon>
    </lineage>
</organism>
<evidence type="ECO:0000313" key="2">
    <source>
        <dbReference type="EMBL" id="KAK3401719.1"/>
    </source>
</evidence>
<accession>A0AAE0PKU4</accession>
<feature type="compositionally biased region" description="Basic and acidic residues" evidence="1">
    <location>
        <begin position="337"/>
        <end position="351"/>
    </location>
</feature>
<feature type="region of interest" description="Disordered" evidence="1">
    <location>
        <begin position="180"/>
        <end position="403"/>
    </location>
</feature>
<sequence length="443" mass="48463">MDPDQFGGRTDDDLFADDFEPVAPEEQVATISTETGTPVTETDITSPAPTPIDHSQPLEPVPVQKPAPAPQAPRGLANSRHAPPSRPEKQPRNNNRHNRANNSSNNNNATQSQQQQPASNAPPSAPKELREKEARDKEAGRNTASVSSAARIGSGANPRTKLTEEELAAKMEKMRIMAAEKTKRFEQAQRDESEHAAAYAKGIEEDRKRRAEQAAKRKAAEEDRKKMEEEREKNRERKMRAMGAKEGGSWDEGKEDRMREEDRRGYRGVRGVANPPSWAQDQTDGNDQGYGYRDRGGRRGGRGGYGGGRGRGGGGDGYGGRTLFEPDPENESGQRFNQRDNFRNRGRDWKQDGPAAPRAEHSGNGAAGAPKTEKPKLTPDEFPALPGSKPTVSQTSANAPLSFASLPLSPAVGRWDDEVEESIWKKAAQAKETADAQAKSKEN</sequence>
<feature type="compositionally biased region" description="Pro residues" evidence="1">
    <location>
        <begin position="59"/>
        <end position="71"/>
    </location>
</feature>
<feature type="compositionally biased region" description="Polar residues" evidence="1">
    <location>
        <begin position="29"/>
        <end position="47"/>
    </location>
</feature>
<protein>
    <submittedName>
        <fullName evidence="2">Uncharacterized protein</fullName>
    </submittedName>
</protein>
<dbReference type="Proteomes" id="UP001281003">
    <property type="component" value="Unassembled WGS sequence"/>
</dbReference>
<evidence type="ECO:0000313" key="3">
    <source>
        <dbReference type="Proteomes" id="UP001281003"/>
    </source>
</evidence>
<feature type="compositionally biased region" description="Basic and acidic residues" evidence="1">
    <location>
        <begin position="127"/>
        <end position="140"/>
    </location>
</feature>
<feature type="compositionally biased region" description="Polar residues" evidence="1">
    <location>
        <begin position="390"/>
        <end position="399"/>
    </location>
</feature>
<reference evidence="2" key="1">
    <citation type="journal article" date="2023" name="Mol. Phylogenet. Evol.">
        <title>Genome-scale phylogeny and comparative genomics of the fungal order Sordariales.</title>
        <authorList>
            <person name="Hensen N."/>
            <person name="Bonometti L."/>
            <person name="Westerberg I."/>
            <person name="Brannstrom I.O."/>
            <person name="Guillou S."/>
            <person name="Cros-Aarteil S."/>
            <person name="Calhoun S."/>
            <person name="Haridas S."/>
            <person name="Kuo A."/>
            <person name="Mondo S."/>
            <person name="Pangilinan J."/>
            <person name="Riley R."/>
            <person name="LaButti K."/>
            <person name="Andreopoulos B."/>
            <person name="Lipzen A."/>
            <person name="Chen C."/>
            <person name="Yan M."/>
            <person name="Daum C."/>
            <person name="Ng V."/>
            <person name="Clum A."/>
            <person name="Steindorff A."/>
            <person name="Ohm R.A."/>
            <person name="Martin F."/>
            <person name="Silar P."/>
            <person name="Natvig D.O."/>
            <person name="Lalanne C."/>
            <person name="Gautier V."/>
            <person name="Ament-Velasquez S.L."/>
            <person name="Kruys A."/>
            <person name="Hutchinson M.I."/>
            <person name="Powell A.J."/>
            <person name="Barry K."/>
            <person name="Miller A.N."/>
            <person name="Grigoriev I.V."/>
            <person name="Debuchy R."/>
            <person name="Gladieux P."/>
            <person name="Hiltunen Thoren M."/>
            <person name="Johannesson H."/>
        </authorList>
    </citation>
    <scope>NUCLEOTIDE SEQUENCE</scope>
    <source>
        <strain evidence="2">FGSC 1904</strain>
    </source>
</reference>
<evidence type="ECO:0000256" key="1">
    <source>
        <dbReference type="SAM" id="MobiDB-lite"/>
    </source>
</evidence>
<proteinExistence type="predicted"/>
<feature type="compositionally biased region" description="Basic and acidic residues" evidence="1">
    <location>
        <begin position="180"/>
        <end position="195"/>
    </location>
</feature>
<name>A0AAE0PKU4_SORBR</name>
<feature type="compositionally biased region" description="Low complexity" evidence="1">
    <location>
        <begin position="100"/>
        <end position="122"/>
    </location>
</feature>